<organism evidence="8 9">
    <name type="scientific">Reticulomyxa filosa</name>
    <dbReference type="NCBI Taxonomy" id="46433"/>
    <lineage>
        <taxon>Eukaryota</taxon>
        <taxon>Sar</taxon>
        <taxon>Rhizaria</taxon>
        <taxon>Retaria</taxon>
        <taxon>Foraminifera</taxon>
        <taxon>Monothalamids</taxon>
        <taxon>Reticulomyxidae</taxon>
        <taxon>Reticulomyxa</taxon>
    </lineage>
</organism>
<keyword evidence="5" id="KW-0442">Lipid degradation</keyword>
<evidence type="ECO:0000313" key="9">
    <source>
        <dbReference type="Proteomes" id="UP000023152"/>
    </source>
</evidence>
<dbReference type="OMA" id="ASESHEW"/>
<dbReference type="GO" id="GO:0009395">
    <property type="term" value="P:phospholipid catabolic process"/>
    <property type="evidence" value="ECO:0007669"/>
    <property type="project" value="TreeGrafter"/>
</dbReference>
<dbReference type="Proteomes" id="UP000023152">
    <property type="component" value="Unassembled WGS sequence"/>
</dbReference>
<dbReference type="OrthoDB" id="14911at2759"/>
<dbReference type="InterPro" id="IPR001736">
    <property type="entry name" value="PLipase_D/transphosphatidylase"/>
</dbReference>
<evidence type="ECO:0000256" key="6">
    <source>
        <dbReference type="ARBA" id="ARBA00023098"/>
    </source>
</evidence>
<dbReference type="SUPFAM" id="SSF56024">
    <property type="entry name" value="Phospholipase D/nuclease"/>
    <property type="match status" value="2"/>
</dbReference>
<dbReference type="Gene3D" id="3.30.870.10">
    <property type="entry name" value="Endonuclease Chain A"/>
    <property type="match status" value="2"/>
</dbReference>
<keyword evidence="6" id="KW-0443">Lipid metabolism</keyword>
<dbReference type="GO" id="GO:0004630">
    <property type="term" value="F:phospholipase D activity"/>
    <property type="evidence" value="ECO:0007669"/>
    <property type="project" value="UniProtKB-EC"/>
</dbReference>
<evidence type="ECO:0000256" key="3">
    <source>
        <dbReference type="ARBA" id="ARBA00022737"/>
    </source>
</evidence>
<dbReference type="PANTHER" id="PTHR18896">
    <property type="entry name" value="PHOSPHOLIPASE D"/>
    <property type="match status" value="1"/>
</dbReference>
<comment type="catalytic activity">
    <reaction evidence="1">
        <text>a 1,2-diacyl-sn-glycero-3-phosphocholine + H2O = a 1,2-diacyl-sn-glycero-3-phosphate + choline + H(+)</text>
        <dbReference type="Rhea" id="RHEA:14445"/>
        <dbReference type="ChEBI" id="CHEBI:15354"/>
        <dbReference type="ChEBI" id="CHEBI:15377"/>
        <dbReference type="ChEBI" id="CHEBI:15378"/>
        <dbReference type="ChEBI" id="CHEBI:57643"/>
        <dbReference type="ChEBI" id="CHEBI:58608"/>
        <dbReference type="EC" id="3.1.4.4"/>
    </reaction>
</comment>
<dbReference type="EC" id="3.1.4.4" evidence="2"/>
<dbReference type="Pfam" id="PF00614">
    <property type="entry name" value="PLDc"/>
    <property type="match status" value="1"/>
</dbReference>
<protein>
    <recommendedName>
        <fullName evidence="2">phospholipase D</fullName>
        <ecNumber evidence="2">3.1.4.4</ecNumber>
    </recommendedName>
</protein>
<proteinExistence type="predicted"/>
<name>X6M232_RETFI</name>
<evidence type="ECO:0000259" key="7">
    <source>
        <dbReference type="PROSITE" id="PS50035"/>
    </source>
</evidence>
<dbReference type="SMART" id="SM00155">
    <property type="entry name" value="PLDc"/>
    <property type="match status" value="2"/>
</dbReference>
<dbReference type="PANTHER" id="PTHR18896:SF76">
    <property type="entry name" value="PHOSPHOLIPASE"/>
    <property type="match status" value="1"/>
</dbReference>
<sequence length="445" mass="52451">MSKEETKFEAKDDLFVSSFSYPKRKHTKVKFLENITKYNSELYKYWSEAKTCIWCAVSFVNWDFEFVVQQKSSRKASSEIRIPWWQHLKNLKEKNPKLDIRVLFWTNDKRIWGDENINTGSKKRDWEDHISKYELDKYIQFRWDESPNKHHCHHQKNHIIDYTYAFIGGIVMTNASQTHDTGVILQGEAVVDVMENFILRWNHCHDDYLHKTNIQHNFCHEKLFQHTVDISLNDVKQQWSKQHNHDSQDGITTQIAWTVSPKLYPGVTYENGESSIYRLYLEILGTAKSTIYLESQHCGEYKILKLLKDLLSCNSQLKVFYLVPITPLKIIVECKHQSLDFALQAKANSNVKLQQPRYHDTFEMLSSLQQFDNFLLAGLCNCDVFIEQDTSCTYEYRPIYVHSKLCVVDGKYFTIGSANMVDISFIHDHTEMNVFGFDTINPWNC</sequence>
<evidence type="ECO:0000256" key="4">
    <source>
        <dbReference type="ARBA" id="ARBA00022801"/>
    </source>
</evidence>
<evidence type="ECO:0000256" key="1">
    <source>
        <dbReference type="ARBA" id="ARBA00000798"/>
    </source>
</evidence>
<gene>
    <name evidence="8" type="ORF">RFI_29732</name>
</gene>
<dbReference type="EMBL" id="ASPP01025892">
    <property type="protein sequence ID" value="ETO07656.1"/>
    <property type="molecule type" value="Genomic_DNA"/>
</dbReference>
<feature type="domain" description="PLD phosphodiesterase" evidence="7">
    <location>
        <begin position="397"/>
        <end position="424"/>
    </location>
</feature>
<keyword evidence="4" id="KW-0378">Hydrolase</keyword>
<evidence type="ECO:0000256" key="5">
    <source>
        <dbReference type="ARBA" id="ARBA00022963"/>
    </source>
</evidence>
<dbReference type="PROSITE" id="PS50035">
    <property type="entry name" value="PLD"/>
    <property type="match status" value="1"/>
</dbReference>
<dbReference type="InterPro" id="IPR015679">
    <property type="entry name" value="PLipase_D_fam"/>
</dbReference>
<accession>X6M232</accession>
<evidence type="ECO:0000256" key="2">
    <source>
        <dbReference type="ARBA" id="ARBA00012027"/>
    </source>
</evidence>
<reference evidence="8 9" key="1">
    <citation type="journal article" date="2013" name="Curr. Biol.">
        <title>The Genome of the Foraminiferan Reticulomyxa filosa.</title>
        <authorList>
            <person name="Glockner G."/>
            <person name="Hulsmann N."/>
            <person name="Schleicher M."/>
            <person name="Noegel A.A."/>
            <person name="Eichinger L."/>
            <person name="Gallinger C."/>
            <person name="Pawlowski J."/>
            <person name="Sierra R."/>
            <person name="Euteneuer U."/>
            <person name="Pillet L."/>
            <person name="Moustafa A."/>
            <person name="Platzer M."/>
            <person name="Groth M."/>
            <person name="Szafranski K."/>
            <person name="Schliwa M."/>
        </authorList>
    </citation>
    <scope>NUCLEOTIDE SEQUENCE [LARGE SCALE GENOMIC DNA]</scope>
</reference>
<keyword evidence="9" id="KW-1185">Reference proteome</keyword>
<evidence type="ECO:0000313" key="8">
    <source>
        <dbReference type="EMBL" id="ETO07656.1"/>
    </source>
</evidence>
<dbReference type="AlphaFoldDB" id="X6M232"/>
<keyword evidence="3" id="KW-0677">Repeat</keyword>
<comment type="caution">
    <text evidence="8">The sequence shown here is derived from an EMBL/GenBank/DDBJ whole genome shotgun (WGS) entry which is preliminary data.</text>
</comment>